<dbReference type="PIRSF" id="PIRSF031900">
    <property type="entry name" value="UCP031900"/>
    <property type="match status" value="1"/>
</dbReference>
<evidence type="ECO:0000313" key="3">
    <source>
        <dbReference type="EMBL" id="MDC7682235.1"/>
    </source>
</evidence>
<feature type="chain" id="PRO_5046468904" evidence="1">
    <location>
        <begin position="18"/>
        <end position="317"/>
    </location>
</feature>
<sequence>MRLIAFLTLGIVTAAIANPVPYQGGTSVTFTPLPKVAAPSMKARYVGGYEAKGQGTSRLMGLSDLIVTPGKDGLMIDAVSDYGDHVRMIMPANGRAGPLSIDALKGADGKPFGNKTLSDSEDMALDPMTGDHYVSFEGDARVLLYSTETGGLSGKGERLPLDGLPLLPGNQGLEAVTFVREFPGETSLILGAEAGGFWRCRLEDYKCTTLVGPTTPGFGYALVSIAPLDVDKPDQILALYRYYTPWSGARTVLRLLKLEGTRLTLVDTILEVKPPMPNDNYEGVSAVRKPGGGYSLYLISDPIGDNDPTRLLVFDYK</sequence>
<organism evidence="3 4">
    <name type="scientific">Asticcacaulis aquaticus</name>
    <dbReference type="NCBI Taxonomy" id="2984212"/>
    <lineage>
        <taxon>Bacteria</taxon>
        <taxon>Pseudomonadati</taxon>
        <taxon>Pseudomonadota</taxon>
        <taxon>Alphaproteobacteria</taxon>
        <taxon>Caulobacterales</taxon>
        <taxon>Caulobacteraceae</taxon>
        <taxon>Asticcacaulis</taxon>
    </lineage>
</organism>
<dbReference type="Pfam" id="PF13449">
    <property type="entry name" value="Phytase-like"/>
    <property type="match status" value="1"/>
</dbReference>
<accession>A0ABT5HQY4</accession>
<evidence type="ECO:0000313" key="4">
    <source>
        <dbReference type="Proteomes" id="UP001214854"/>
    </source>
</evidence>
<dbReference type="InterPro" id="IPR027372">
    <property type="entry name" value="Phytase-like_dom"/>
</dbReference>
<protein>
    <submittedName>
        <fullName evidence="3">Esterase-like activity of phytase family protein</fullName>
    </submittedName>
</protein>
<dbReference type="Proteomes" id="UP001214854">
    <property type="component" value="Unassembled WGS sequence"/>
</dbReference>
<dbReference type="RefSeq" id="WP_272746746.1">
    <property type="nucleotide sequence ID" value="NZ_JAQQKX010000002.1"/>
</dbReference>
<keyword evidence="4" id="KW-1185">Reference proteome</keyword>
<comment type="caution">
    <text evidence="3">The sequence shown here is derived from an EMBL/GenBank/DDBJ whole genome shotgun (WGS) entry which is preliminary data.</text>
</comment>
<evidence type="ECO:0000256" key="1">
    <source>
        <dbReference type="SAM" id="SignalP"/>
    </source>
</evidence>
<dbReference type="EMBL" id="JAQQKX010000002">
    <property type="protein sequence ID" value="MDC7682235.1"/>
    <property type="molecule type" value="Genomic_DNA"/>
</dbReference>
<reference evidence="3 4" key="1">
    <citation type="submission" date="2023-01" db="EMBL/GenBank/DDBJ databases">
        <title>Novel species of the genus Asticcacaulis isolated from rivers.</title>
        <authorList>
            <person name="Lu H."/>
        </authorList>
    </citation>
    <scope>NUCLEOTIDE SEQUENCE [LARGE SCALE GENOMIC DNA]</scope>
    <source>
        <strain evidence="3 4">BYS171W</strain>
    </source>
</reference>
<keyword evidence="1" id="KW-0732">Signal</keyword>
<dbReference type="InterPro" id="IPR014567">
    <property type="entry name" value="UCP031900"/>
</dbReference>
<proteinExistence type="predicted"/>
<evidence type="ECO:0000259" key="2">
    <source>
        <dbReference type="Pfam" id="PF13449"/>
    </source>
</evidence>
<name>A0ABT5HQY4_9CAUL</name>
<feature type="signal peptide" evidence="1">
    <location>
        <begin position="1"/>
        <end position="17"/>
    </location>
</feature>
<gene>
    <name evidence="3" type="ORF">PQU92_03045</name>
</gene>
<feature type="domain" description="Phytase-like" evidence="2">
    <location>
        <begin position="59"/>
        <end position="301"/>
    </location>
</feature>